<reference evidence="1" key="1">
    <citation type="journal article" date="2023" name="G3 (Bethesda)">
        <title>Whole genome assembly and annotation of the endangered Caribbean coral Acropora cervicornis.</title>
        <authorList>
            <person name="Selwyn J.D."/>
            <person name="Vollmer S.V."/>
        </authorList>
    </citation>
    <scope>NUCLEOTIDE SEQUENCE</scope>
    <source>
        <strain evidence="1">K2</strain>
    </source>
</reference>
<evidence type="ECO:0000313" key="1">
    <source>
        <dbReference type="EMBL" id="KAK2563235.1"/>
    </source>
</evidence>
<dbReference type="EMBL" id="JARQWQ010000026">
    <property type="protein sequence ID" value="KAK2563235.1"/>
    <property type="molecule type" value="Genomic_DNA"/>
</dbReference>
<accession>A0AAD9QL06</accession>
<dbReference type="Proteomes" id="UP001249851">
    <property type="component" value="Unassembled WGS sequence"/>
</dbReference>
<protein>
    <submittedName>
        <fullName evidence="1">Uncharacterized protein</fullName>
    </submittedName>
</protein>
<comment type="caution">
    <text evidence="1">The sequence shown here is derived from an EMBL/GenBank/DDBJ whole genome shotgun (WGS) entry which is preliminary data.</text>
</comment>
<evidence type="ECO:0000313" key="2">
    <source>
        <dbReference type="Proteomes" id="UP001249851"/>
    </source>
</evidence>
<dbReference type="AlphaFoldDB" id="A0AAD9QL06"/>
<keyword evidence="2" id="KW-1185">Reference proteome</keyword>
<proteinExistence type="predicted"/>
<sequence length="85" mass="10083">MLKKFFPKNSRNTHSFFSDSFEQAIGEGKKEDSNKIRTNREKLQNGCKKRIQRCEPKTHMRDFGIIFAKVQLKSITAKRRQHDIQ</sequence>
<name>A0AAD9QL06_ACRCE</name>
<reference evidence="1" key="2">
    <citation type="journal article" date="2023" name="Science">
        <title>Genomic signatures of disease resistance in endangered staghorn corals.</title>
        <authorList>
            <person name="Vollmer S.V."/>
            <person name="Selwyn J.D."/>
            <person name="Despard B.A."/>
            <person name="Roesel C.L."/>
        </authorList>
    </citation>
    <scope>NUCLEOTIDE SEQUENCE</scope>
    <source>
        <strain evidence="1">K2</strain>
    </source>
</reference>
<organism evidence="1 2">
    <name type="scientific">Acropora cervicornis</name>
    <name type="common">Staghorn coral</name>
    <dbReference type="NCBI Taxonomy" id="6130"/>
    <lineage>
        <taxon>Eukaryota</taxon>
        <taxon>Metazoa</taxon>
        <taxon>Cnidaria</taxon>
        <taxon>Anthozoa</taxon>
        <taxon>Hexacorallia</taxon>
        <taxon>Scleractinia</taxon>
        <taxon>Astrocoeniina</taxon>
        <taxon>Acroporidae</taxon>
        <taxon>Acropora</taxon>
    </lineage>
</organism>
<gene>
    <name evidence="1" type="ORF">P5673_013591</name>
</gene>